<reference evidence="10" key="2">
    <citation type="submission" date="2020-10" db="EMBL/GenBank/DDBJ databases">
        <title>Mucilaginibacter sp. nov., isolated from soil.</title>
        <authorList>
            <person name="Jeon C.O."/>
        </authorList>
    </citation>
    <scope>NUCLEOTIDE SEQUENCE</scope>
    <source>
        <strain evidence="10">R11</strain>
    </source>
</reference>
<feature type="domain" description="4'-phosphopantetheinyl transferase" evidence="9">
    <location>
        <begin position="4"/>
        <end position="95"/>
    </location>
</feature>
<dbReference type="InterPro" id="IPR037143">
    <property type="entry name" value="4-PPantetheinyl_Trfase_dom_sf"/>
</dbReference>
<evidence type="ECO:0000256" key="5">
    <source>
        <dbReference type="ARBA" id="ARBA00022842"/>
    </source>
</evidence>
<evidence type="ECO:0000313" key="11">
    <source>
        <dbReference type="Proteomes" id="UP000638732"/>
    </source>
</evidence>
<dbReference type="EC" id="2.7.8.7" evidence="8"/>
<dbReference type="InterPro" id="IPR004568">
    <property type="entry name" value="Ppantetheine-prot_Trfase_dom"/>
</dbReference>
<organism evidence="10 11">
    <name type="scientific">Mucilaginibacter agri</name>
    <dbReference type="NCBI Taxonomy" id="2695265"/>
    <lineage>
        <taxon>Bacteria</taxon>
        <taxon>Pseudomonadati</taxon>
        <taxon>Bacteroidota</taxon>
        <taxon>Sphingobacteriia</taxon>
        <taxon>Sphingobacteriales</taxon>
        <taxon>Sphingobacteriaceae</taxon>
        <taxon>Mucilaginibacter</taxon>
    </lineage>
</organism>
<feature type="binding site" evidence="8">
    <location>
        <position position="56"/>
    </location>
    <ligand>
        <name>Mg(2+)</name>
        <dbReference type="ChEBI" id="CHEBI:18420"/>
    </ligand>
</feature>
<evidence type="ECO:0000313" key="10">
    <source>
        <dbReference type="EMBL" id="NCD70915.1"/>
    </source>
</evidence>
<sequence length="124" mass="13697">MIAGLGTDLVEVVRISAAMNKSDQFREMIFSAEEINYCESKTNKFEHYAARFAAKEAFFKALGTGWLTGTTFKEVEVINNGDGKPEIFLSGQTAETLAPMRITNIMVSLSHVKTMAQAVVIIEK</sequence>
<dbReference type="InterPro" id="IPR002582">
    <property type="entry name" value="ACPS"/>
</dbReference>
<protein>
    <recommendedName>
        <fullName evidence="8">Holo-[acyl-carrier-protein] synthase</fullName>
        <shortName evidence="8">Holo-ACP synthase</shortName>
        <ecNumber evidence="8">2.7.8.7</ecNumber>
    </recommendedName>
    <alternativeName>
        <fullName evidence="8">4'-phosphopantetheinyl transferase AcpS</fullName>
    </alternativeName>
</protein>
<keyword evidence="6 8" id="KW-0443">Lipid metabolism</keyword>
<gene>
    <name evidence="8 10" type="primary">acpS</name>
    <name evidence="10" type="ORF">GSY63_16235</name>
</gene>
<comment type="subcellular location">
    <subcellularLocation>
        <location evidence="8">Cytoplasm</location>
    </subcellularLocation>
</comment>
<dbReference type="RefSeq" id="WP_166586860.1">
    <property type="nucleotide sequence ID" value="NZ_WWEO01000043.1"/>
</dbReference>
<keyword evidence="8" id="KW-0963">Cytoplasm</keyword>
<dbReference type="NCBIfam" id="TIGR00516">
    <property type="entry name" value="acpS"/>
    <property type="match status" value="1"/>
</dbReference>
<name>A0A966DTQ7_9SPHI</name>
<dbReference type="Proteomes" id="UP000638732">
    <property type="component" value="Unassembled WGS sequence"/>
</dbReference>
<comment type="caution">
    <text evidence="10">The sequence shown here is derived from an EMBL/GenBank/DDBJ whole genome shotgun (WGS) entry which is preliminary data.</text>
</comment>
<dbReference type="HAMAP" id="MF_00101">
    <property type="entry name" value="AcpS"/>
    <property type="match status" value="1"/>
</dbReference>
<dbReference type="InterPro" id="IPR008278">
    <property type="entry name" value="4-PPantetheinyl_Trfase_dom"/>
</dbReference>
<dbReference type="GO" id="GO:0005737">
    <property type="term" value="C:cytoplasm"/>
    <property type="evidence" value="ECO:0007669"/>
    <property type="project" value="UniProtKB-SubCell"/>
</dbReference>
<keyword evidence="3 8" id="KW-0479">Metal-binding</keyword>
<keyword evidence="11" id="KW-1185">Reference proteome</keyword>
<keyword evidence="1 8" id="KW-0444">Lipid biosynthesis</keyword>
<dbReference type="SUPFAM" id="SSF56214">
    <property type="entry name" value="4'-phosphopantetheinyl transferase"/>
    <property type="match status" value="1"/>
</dbReference>
<keyword evidence="7 8" id="KW-0275">Fatty acid biosynthesis</keyword>
<evidence type="ECO:0000256" key="3">
    <source>
        <dbReference type="ARBA" id="ARBA00022723"/>
    </source>
</evidence>
<evidence type="ECO:0000256" key="2">
    <source>
        <dbReference type="ARBA" id="ARBA00022679"/>
    </source>
</evidence>
<dbReference type="GO" id="GO:0008897">
    <property type="term" value="F:holo-[acyl-carrier-protein] synthase activity"/>
    <property type="evidence" value="ECO:0007669"/>
    <property type="project" value="UniProtKB-UniRule"/>
</dbReference>
<keyword evidence="5 8" id="KW-0460">Magnesium</keyword>
<accession>A0A966DTQ7</accession>
<dbReference type="EMBL" id="WWEO01000043">
    <property type="protein sequence ID" value="NCD70915.1"/>
    <property type="molecule type" value="Genomic_DNA"/>
</dbReference>
<comment type="similarity">
    <text evidence="8">Belongs to the P-Pant transferase superfamily. AcpS family.</text>
</comment>
<dbReference type="Pfam" id="PF01648">
    <property type="entry name" value="ACPS"/>
    <property type="match status" value="1"/>
</dbReference>
<proteinExistence type="inferred from homology"/>
<dbReference type="NCBIfam" id="TIGR00556">
    <property type="entry name" value="pantethn_trn"/>
    <property type="match status" value="1"/>
</dbReference>
<evidence type="ECO:0000256" key="1">
    <source>
        <dbReference type="ARBA" id="ARBA00022516"/>
    </source>
</evidence>
<dbReference type="GO" id="GO:0000287">
    <property type="term" value="F:magnesium ion binding"/>
    <property type="evidence" value="ECO:0007669"/>
    <property type="project" value="UniProtKB-UniRule"/>
</dbReference>
<evidence type="ECO:0000256" key="6">
    <source>
        <dbReference type="ARBA" id="ARBA00023098"/>
    </source>
</evidence>
<evidence type="ECO:0000256" key="4">
    <source>
        <dbReference type="ARBA" id="ARBA00022832"/>
    </source>
</evidence>
<dbReference type="GO" id="GO:0006633">
    <property type="term" value="P:fatty acid biosynthetic process"/>
    <property type="evidence" value="ECO:0007669"/>
    <property type="project" value="UniProtKB-UniRule"/>
</dbReference>
<evidence type="ECO:0000256" key="7">
    <source>
        <dbReference type="ARBA" id="ARBA00023160"/>
    </source>
</evidence>
<evidence type="ECO:0000259" key="9">
    <source>
        <dbReference type="Pfam" id="PF01648"/>
    </source>
</evidence>
<comment type="function">
    <text evidence="8">Transfers the 4'-phosphopantetheine moiety from coenzyme A to a Ser of acyl-carrier-protein.</text>
</comment>
<comment type="cofactor">
    <cofactor evidence="8">
        <name>Mg(2+)</name>
        <dbReference type="ChEBI" id="CHEBI:18420"/>
    </cofactor>
</comment>
<comment type="catalytic activity">
    <reaction evidence="8">
        <text>apo-[ACP] + CoA = holo-[ACP] + adenosine 3',5'-bisphosphate + H(+)</text>
        <dbReference type="Rhea" id="RHEA:12068"/>
        <dbReference type="Rhea" id="RHEA-COMP:9685"/>
        <dbReference type="Rhea" id="RHEA-COMP:9690"/>
        <dbReference type="ChEBI" id="CHEBI:15378"/>
        <dbReference type="ChEBI" id="CHEBI:29999"/>
        <dbReference type="ChEBI" id="CHEBI:57287"/>
        <dbReference type="ChEBI" id="CHEBI:58343"/>
        <dbReference type="ChEBI" id="CHEBI:64479"/>
        <dbReference type="EC" id="2.7.8.7"/>
    </reaction>
</comment>
<evidence type="ECO:0000256" key="8">
    <source>
        <dbReference type="HAMAP-Rule" id="MF_00101"/>
    </source>
</evidence>
<reference evidence="10" key="1">
    <citation type="submission" date="2020-01" db="EMBL/GenBank/DDBJ databases">
        <authorList>
            <person name="Seo Y.L."/>
        </authorList>
    </citation>
    <scope>NUCLEOTIDE SEQUENCE</scope>
    <source>
        <strain evidence="10">R11</strain>
    </source>
</reference>
<keyword evidence="4 8" id="KW-0276">Fatty acid metabolism</keyword>
<dbReference type="AlphaFoldDB" id="A0A966DTQ7"/>
<dbReference type="Gene3D" id="3.90.470.20">
    <property type="entry name" value="4'-phosphopantetheinyl transferase domain"/>
    <property type="match status" value="1"/>
</dbReference>
<feature type="binding site" evidence="8">
    <location>
        <position position="8"/>
    </location>
    <ligand>
        <name>Mg(2+)</name>
        <dbReference type="ChEBI" id="CHEBI:18420"/>
    </ligand>
</feature>
<keyword evidence="2 8" id="KW-0808">Transferase</keyword>